<dbReference type="Pfam" id="PF08264">
    <property type="entry name" value="Anticodon_1"/>
    <property type="match status" value="1"/>
</dbReference>
<keyword evidence="9" id="KW-1185">Reference proteome</keyword>
<gene>
    <name evidence="8" type="ORF">GCM10020221_01890</name>
</gene>
<dbReference type="PANTHER" id="PTHR42780:SF1">
    <property type="entry name" value="ISOLEUCINE--TRNA LIGASE, CYTOPLASMIC"/>
    <property type="match status" value="1"/>
</dbReference>
<dbReference type="InterPro" id="IPR023586">
    <property type="entry name" value="Ile-tRNA-ligase_type2"/>
</dbReference>
<evidence type="ECO:0000256" key="4">
    <source>
        <dbReference type="ARBA" id="ARBA00022917"/>
    </source>
</evidence>
<proteinExistence type="predicted"/>
<evidence type="ECO:0000256" key="6">
    <source>
        <dbReference type="SAM" id="MobiDB-lite"/>
    </source>
</evidence>
<evidence type="ECO:0000256" key="5">
    <source>
        <dbReference type="ARBA" id="ARBA00023146"/>
    </source>
</evidence>
<keyword evidence="2" id="KW-0547">Nucleotide-binding</keyword>
<keyword evidence="5" id="KW-0030">Aminoacyl-tRNA synthetase</keyword>
<reference evidence="9" key="1">
    <citation type="journal article" date="2019" name="Int. J. Syst. Evol. Microbiol.">
        <title>The Global Catalogue of Microorganisms (GCM) 10K type strain sequencing project: providing services to taxonomists for standard genome sequencing and annotation.</title>
        <authorList>
            <consortium name="The Broad Institute Genomics Platform"/>
            <consortium name="The Broad Institute Genome Sequencing Center for Infectious Disease"/>
            <person name="Wu L."/>
            <person name="Ma J."/>
        </authorList>
    </citation>
    <scope>NUCLEOTIDE SEQUENCE [LARGE SCALE GENOMIC DNA]</scope>
    <source>
        <strain evidence="9">JCM 4087</strain>
    </source>
</reference>
<feature type="domain" description="Methionyl/Valyl/Leucyl/Isoleucyl-tRNA synthetase anticodon-binding" evidence="7">
    <location>
        <begin position="1"/>
        <end position="75"/>
    </location>
</feature>
<sequence>MAPLVPFITERVWQDLIARSPRTPRNRFHLSTWPTADTSLIDPELSRQMTLGPPPGRTGRATRAESGVKTRQPLSRALVAAAGFESLSAELRAQITEELNVSSLASSPRWAAPWSTPPPRPTSVPWASGSARASRRWPRPSPPADAASLSLALREGNASVVVDANRSPSPPTRVIITETPARGLVGGLRLGSDRRPRLEITPELRRAGLARDAIRLIQGARKNSGLDVADRIALRWQSTDEEVRTALTDHSSLIADEVLATDFATGEADATFGAPFEDEPLS</sequence>
<dbReference type="SUPFAM" id="SSF47323">
    <property type="entry name" value="Anticodon-binding domain of a subclass of class I aminoacyl-tRNA synthetases"/>
    <property type="match status" value="1"/>
</dbReference>
<dbReference type="Gene3D" id="1.10.730.10">
    <property type="entry name" value="Isoleucyl-tRNA Synthetase, Domain 1"/>
    <property type="match status" value="1"/>
</dbReference>
<name>A0ABP6ITX6_STRTU</name>
<keyword evidence="3" id="KW-0067">ATP-binding</keyword>
<organism evidence="8 9">
    <name type="scientific">Streptomyces thioluteus</name>
    <dbReference type="NCBI Taxonomy" id="66431"/>
    <lineage>
        <taxon>Bacteria</taxon>
        <taxon>Bacillati</taxon>
        <taxon>Actinomycetota</taxon>
        <taxon>Actinomycetes</taxon>
        <taxon>Kitasatosporales</taxon>
        <taxon>Streptomycetaceae</taxon>
        <taxon>Streptomyces</taxon>
    </lineage>
</organism>
<dbReference type="RefSeq" id="WP_425585891.1">
    <property type="nucleotide sequence ID" value="NZ_BAAAXZ010000006.1"/>
</dbReference>
<dbReference type="InterPro" id="IPR013155">
    <property type="entry name" value="M/V/L/I-tRNA-synth_anticd-bd"/>
</dbReference>
<dbReference type="InterPro" id="IPR009080">
    <property type="entry name" value="tRNAsynth_Ia_anticodon-bd"/>
</dbReference>
<feature type="region of interest" description="Disordered" evidence="6">
    <location>
        <begin position="46"/>
        <end position="70"/>
    </location>
</feature>
<comment type="caution">
    <text evidence="8">The sequence shown here is derived from an EMBL/GenBank/DDBJ whole genome shotgun (WGS) entry which is preliminary data.</text>
</comment>
<evidence type="ECO:0000313" key="9">
    <source>
        <dbReference type="Proteomes" id="UP001501102"/>
    </source>
</evidence>
<accession>A0ABP6ITX6</accession>
<evidence type="ECO:0000313" key="8">
    <source>
        <dbReference type="EMBL" id="GAA2909483.1"/>
    </source>
</evidence>
<protein>
    <recommendedName>
        <fullName evidence="7">Methionyl/Valyl/Leucyl/Isoleucyl-tRNA synthetase anticodon-binding domain-containing protein</fullName>
    </recommendedName>
</protein>
<feature type="region of interest" description="Disordered" evidence="6">
    <location>
        <begin position="108"/>
        <end position="147"/>
    </location>
</feature>
<keyword evidence="1" id="KW-0436">Ligase</keyword>
<keyword evidence="4" id="KW-0648">Protein biosynthesis</keyword>
<dbReference type="PANTHER" id="PTHR42780">
    <property type="entry name" value="SOLEUCYL-TRNA SYNTHETASE"/>
    <property type="match status" value="1"/>
</dbReference>
<evidence type="ECO:0000256" key="1">
    <source>
        <dbReference type="ARBA" id="ARBA00022598"/>
    </source>
</evidence>
<evidence type="ECO:0000259" key="7">
    <source>
        <dbReference type="Pfam" id="PF08264"/>
    </source>
</evidence>
<dbReference type="EMBL" id="BAAAXZ010000006">
    <property type="protein sequence ID" value="GAA2909483.1"/>
    <property type="molecule type" value="Genomic_DNA"/>
</dbReference>
<evidence type="ECO:0000256" key="3">
    <source>
        <dbReference type="ARBA" id="ARBA00022840"/>
    </source>
</evidence>
<dbReference type="Proteomes" id="UP001501102">
    <property type="component" value="Unassembled WGS sequence"/>
</dbReference>
<evidence type="ECO:0000256" key="2">
    <source>
        <dbReference type="ARBA" id="ARBA00022741"/>
    </source>
</evidence>
<dbReference type="Pfam" id="PF19302">
    <property type="entry name" value="DUF5915"/>
    <property type="match status" value="1"/>
</dbReference>